<dbReference type="Proteomes" id="UP000306102">
    <property type="component" value="Unassembled WGS sequence"/>
</dbReference>
<dbReference type="SUPFAM" id="SSF56112">
    <property type="entry name" value="Protein kinase-like (PK-like)"/>
    <property type="match status" value="1"/>
</dbReference>
<evidence type="ECO:0000256" key="3">
    <source>
        <dbReference type="ARBA" id="ARBA00023180"/>
    </source>
</evidence>
<keyword evidence="1" id="KW-0732">Signal</keyword>
<dbReference type="InterPro" id="IPR001245">
    <property type="entry name" value="Ser-Thr/Tyr_kinase_cat_dom"/>
</dbReference>
<gene>
    <name evidence="5" type="ORF">TEA_013494</name>
</gene>
<dbReference type="GO" id="GO:0048544">
    <property type="term" value="P:recognition of pollen"/>
    <property type="evidence" value="ECO:0007669"/>
    <property type="project" value="InterPro"/>
</dbReference>
<dbReference type="Pfam" id="PF00954">
    <property type="entry name" value="S_locus_glycop"/>
    <property type="match status" value="1"/>
</dbReference>
<keyword evidence="3" id="KW-0325">Glycoprotein</keyword>
<organism evidence="5 6">
    <name type="scientific">Camellia sinensis var. sinensis</name>
    <name type="common">China tea</name>
    <dbReference type="NCBI Taxonomy" id="542762"/>
    <lineage>
        <taxon>Eukaryota</taxon>
        <taxon>Viridiplantae</taxon>
        <taxon>Streptophyta</taxon>
        <taxon>Embryophyta</taxon>
        <taxon>Tracheophyta</taxon>
        <taxon>Spermatophyta</taxon>
        <taxon>Magnoliopsida</taxon>
        <taxon>eudicotyledons</taxon>
        <taxon>Gunneridae</taxon>
        <taxon>Pentapetalae</taxon>
        <taxon>asterids</taxon>
        <taxon>Ericales</taxon>
        <taxon>Theaceae</taxon>
        <taxon>Camellia</taxon>
    </lineage>
</organism>
<evidence type="ECO:0000256" key="1">
    <source>
        <dbReference type="ARBA" id="ARBA00022729"/>
    </source>
</evidence>
<name>A0A4S4EG26_CAMSN</name>
<dbReference type="Pfam" id="PF01453">
    <property type="entry name" value="B_lectin"/>
    <property type="match status" value="1"/>
</dbReference>
<dbReference type="InterPro" id="IPR001480">
    <property type="entry name" value="Bulb-type_lectin_dom"/>
</dbReference>
<dbReference type="InterPro" id="IPR011009">
    <property type="entry name" value="Kinase-like_dom_sf"/>
</dbReference>
<dbReference type="InterPro" id="IPR000858">
    <property type="entry name" value="S_locus_glycoprot_dom"/>
</dbReference>
<dbReference type="SUPFAM" id="SSF51110">
    <property type="entry name" value="alpha-D-mannose-specific plant lectins"/>
    <property type="match status" value="1"/>
</dbReference>
<evidence type="ECO:0000256" key="2">
    <source>
        <dbReference type="ARBA" id="ARBA00023157"/>
    </source>
</evidence>
<dbReference type="InterPro" id="IPR036426">
    <property type="entry name" value="Bulb-type_lectin_dom_sf"/>
</dbReference>
<dbReference type="PANTHER" id="PTHR32444:SF238">
    <property type="entry name" value="APPLE DOMAIN-CONTAINING PROTEIN"/>
    <property type="match status" value="1"/>
</dbReference>
<dbReference type="STRING" id="542762.A0A4S4EG26"/>
<dbReference type="CDD" id="cd00028">
    <property type="entry name" value="B_lectin"/>
    <property type="match status" value="1"/>
</dbReference>
<proteinExistence type="predicted"/>
<sequence length="415" mass="46668">MVSELTHAHNHVGHLFWASHELVVQVVGRYNGSQATNRIVGTYYMSPEYALKGLISIKSDVFSFGVLLLEILSGKKNTGFYHNESLNLLGYKRRNAFTEQCDKFNSGTLMLACFEENLQAGRDTILHRQSITTSNTIVSAGNDFKLGFFNLGKGSTTMNYYLGIWYKSISEQTVVWVANRDYLFTDSSVALIISVDGNLVIVKGKISYTLTNISSNGNTSATLLDSGNLVLRDKTSGDLLSESFDNPSHTLLPGMKLGHFNNWMNWKPWSLISWKSREDPSPGVFFLESDPLGMHQFFIRKGYQKYWTSGVWNGKSFPMIPDMTAHNINITFSFNPSGGYFTYSVTNASATIIFVLDVSGELQLLSWSETNHQWDLFWFQPSQQCKVYAYCEAISSCSQKARPFANVCLVLNPFL</sequence>
<dbReference type="PANTHER" id="PTHR32444">
    <property type="entry name" value="BULB-TYPE LECTIN DOMAIN-CONTAINING PROTEIN"/>
    <property type="match status" value="1"/>
</dbReference>
<evidence type="ECO:0000313" key="6">
    <source>
        <dbReference type="Proteomes" id="UP000306102"/>
    </source>
</evidence>
<feature type="domain" description="Bulb-type lectin" evidence="4">
    <location>
        <begin position="122"/>
        <end position="244"/>
    </location>
</feature>
<dbReference type="Pfam" id="PF07714">
    <property type="entry name" value="PK_Tyr_Ser-Thr"/>
    <property type="match status" value="1"/>
</dbReference>
<evidence type="ECO:0000313" key="5">
    <source>
        <dbReference type="EMBL" id="THG15388.1"/>
    </source>
</evidence>
<evidence type="ECO:0000259" key="4">
    <source>
        <dbReference type="PROSITE" id="PS50927"/>
    </source>
</evidence>
<dbReference type="PROSITE" id="PS50927">
    <property type="entry name" value="BULB_LECTIN"/>
    <property type="match status" value="1"/>
</dbReference>
<accession>A0A4S4EG26</accession>
<dbReference type="Gene3D" id="1.10.510.10">
    <property type="entry name" value="Transferase(Phosphotransferase) domain 1"/>
    <property type="match status" value="1"/>
</dbReference>
<reference evidence="5 6" key="1">
    <citation type="journal article" date="2018" name="Proc. Natl. Acad. Sci. U.S.A.">
        <title>Draft genome sequence of Camellia sinensis var. sinensis provides insights into the evolution of the tea genome and tea quality.</title>
        <authorList>
            <person name="Wei C."/>
            <person name="Yang H."/>
            <person name="Wang S."/>
            <person name="Zhao J."/>
            <person name="Liu C."/>
            <person name="Gao L."/>
            <person name="Xia E."/>
            <person name="Lu Y."/>
            <person name="Tai Y."/>
            <person name="She G."/>
            <person name="Sun J."/>
            <person name="Cao H."/>
            <person name="Tong W."/>
            <person name="Gao Q."/>
            <person name="Li Y."/>
            <person name="Deng W."/>
            <person name="Jiang X."/>
            <person name="Wang W."/>
            <person name="Chen Q."/>
            <person name="Zhang S."/>
            <person name="Li H."/>
            <person name="Wu J."/>
            <person name="Wang P."/>
            <person name="Li P."/>
            <person name="Shi C."/>
            <person name="Zheng F."/>
            <person name="Jian J."/>
            <person name="Huang B."/>
            <person name="Shan D."/>
            <person name="Shi M."/>
            <person name="Fang C."/>
            <person name="Yue Y."/>
            <person name="Li F."/>
            <person name="Li D."/>
            <person name="Wei S."/>
            <person name="Han B."/>
            <person name="Jiang C."/>
            <person name="Yin Y."/>
            <person name="Xia T."/>
            <person name="Zhang Z."/>
            <person name="Bennetzen J.L."/>
            <person name="Zhao S."/>
            <person name="Wan X."/>
        </authorList>
    </citation>
    <scope>NUCLEOTIDE SEQUENCE [LARGE SCALE GENOMIC DNA]</scope>
    <source>
        <strain evidence="6">cv. Shuchazao</strain>
        <tissue evidence="5">Leaf</tissue>
    </source>
</reference>
<keyword evidence="2" id="KW-1015">Disulfide bond</keyword>
<dbReference type="EMBL" id="SDRB02004758">
    <property type="protein sequence ID" value="THG15388.1"/>
    <property type="molecule type" value="Genomic_DNA"/>
</dbReference>
<comment type="caution">
    <text evidence="5">The sequence shown here is derived from an EMBL/GenBank/DDBJ whole genome shotgun (WGS) entry which is preliminary data.</text>
</comment>
<protein>
    <recommendedName>
        <fullName evidence="4">Bulb-type lectin domain-containing protein</fullName>
    </recommendedName>
</protein>
<dbReference type="GO" id="GO:0004672">
    <property type="term" value="F:protein kinase activity"/>
    <property type="evidence" value="ECO:0007669"/>
    <property type="project" value="InterPro"/>
</dbReference>
<dbReference type="AlphaFoldDB" id="A0A4S4EG26"/>
<keyword evidence="6" id="KW-1185">Reference proteome</keyword>
<dbReference type="SMART" id="SM00108">
    <property type="entry name" value="B_lectin"/>
    <property type="match status" value="1"/>
</dbReference>
<dbReference type="Gene3D" id="2.90.10.10">
    <property type="entry name" value="Bulb-type lectin domain"/>
    <property type="match status" value="1"/>
</dbReference>